<dbReference type="EMBL" id="JAZHXJ010000178">
    <property type="protein sequence ID" value="KAL1870283.1"/>
    <property type="molecule type" value="Genomic_DNA"/>
</dbReference>
<feature type="signal peptide" evidence="1">
    <location>
        <begin position="1"/>
        <end position="16"/>
    </location>
</feature>
<gene>
    <name evidence="2" type="ORF">VTK73DRAFT_2697</name>
</gene>
<keyword evidence="3" id="KW-1185">Reference proteome</keyword>
<proteinExistence type="predicted"/>
<organism evidence="2 3">
    <name type="scientific">Phialemonium thermophilum</name>
    <dbReference type="NCBI Taxonomy" id="223376"/>
    <lineage>
        <taxon>Eukaryota</taxon>
        <taxon>Fungi</taxon>
        <taxon>Dikarya</taxon>
        <taxon>Ascomycota</taxon>
        <taxon>Pezizomycotina</taxon>
        <taxon>Sordariomycetes</taxon>
        <taxon>Sordariomycetidae</taxon>
        <taxon>Cephalothecales</taxon>
        <taxon>Cephalothecaceae</taxon>
        <taxon>Phialemonium</taxon>
    </lineage>
</organism>
<dbReference type="Proteomes" id="UP001586593">
    <property type="component" value="Unassembled WGS sequence"/>
</dbReference>
<evidence type="ECO:0000313" key="3">
    <source>
        <dbReference type="Proteomes" id="UP001586593"/>
    </source>
</evidence>
<keyword evidence="1" id="KW-0732">Signal</keyword>
<evidence type="ECO:0008006" key="4">
    <source>
        <dbReference type="Google" id="ProtNLM"/>
    </source>
</evidence>
<evidence type="ECO:0000313" key="2">
    <source>
        <dbReference type="EMBL" id="KAL1870283.1"/>
    </source>
</evidence>
<accession>A0ABR3X3L1</accession>
<protein>
    <recommendedName>
        <fullName evidence="4">Secreted protein</fullName>
    </recommendedName>
</protein>
<sequence>MMRIILIAAVLSSLSSRYFFLRLSMLACLETNVRRFIYNPQLSTTHNIVSEVEKAEEHSQLYCWKGRTQNLSPTGHRLIRSDSVK</sequence>
<comment type="caution">
    <text evidence="2">The sequence shown here is derived from an EMBL/GenBank/DDBJ whole genome shotgun (WGS) entry which is preliminary data.</text>
</comment>
<evidence type="ECO:0000256" key="1">
    <source>
        <dbReference type="SAM" id="SignalP"/>
    </source>
</evidence>
<feature type="chain" id="PRO_5045595446" description="Secreted protein" evidence="1">
    <location>
        <begin position="17"/>
        <end position="85"/>
    </location>
</feature>
<reference evidence="2 3" key="1">
    <citation type="journal article" date="2024" name="Commun. Biol.">
        <title>Comparative genomic analysis of thermophilic fungi reveals convergent evolutionary adaptations and gene losses.</title>
        <authorList>
            <person name="Steindorff A.S."/>
            <person name="Aguilar-Pontes M.V."/>
            <person name="Robinson A.J."/>
            <person name="Andreopoulos B."/>
            <person name="LaButti K."/>
            <person name="Kuo A."/>
            <person name="Mondo S."/>
            <person name="Riley R."/>
            <person name="Otillar R."/>
            <person name="Haridas S."/>
            <person name="Lipzen A."/>
            <person name="Grimwood J."/>
            <person name="Schmutz J."/>
            <person name="Clum A."/>
            <person name="Reid I.D."/>
            <person name="Moisan M.C."/>
            <person name="Butler G."/>
            <person name="Nguyen T.T.M."/>
            <person name="Dewar K."/>
            <person name="Conant G."/>
            <person name="Drula E."/>
            <person name="Henrissat B."/>
            <person name="Hansel C."/>
            <person name="Singer S."/>
            <person name="Hutchinson M.I."/>
            <person name="de Vries R.P."/>
            <person name="Natvig D.O."/>
            <person name="Powell A.J."/>
            <person name="Tsang A."/>
            <person name="Grigoriev I.V."/>
        </authorList>
    </citation>
    <scope>NUCLEOTIDE SEQUENCE [LARGE SCALE GENOMIC DNA]</scope>
    <source>
        <strain evidence="2 3">ATCC 24622</strain>
    </source>
</reference>
<name>A0ABR3X3L1_9PEZI</name>